<dbReference type="InterPro" id="IPR032427">
    <property type="entry name" value="P22_portal"/>
</dbReference>
<accession>A0A8S5QU68</accession>
<dbReference type="Pfam" id="PF16510">
    <property type="entry name" value="P22_portal"/>
    <property type="match status" value="1"/>
</dbReference>
<sequence length="658" mass="73787">MQAVDAVMAQAQQTEQESEIADMNEQAASMPPKIGKEQLQEAMCLFRQYKDGKKFHDLRITENNDWYNNRIAPAPAQKGVERTYRSRWMFNALNNKHADYMDNYPEPSVFAREADDEYAATMLTSIIPCVFENNHFKRTYSKNCWNKINFGTAVYGVVWDGTKLNGLGDISIRKVNILNVFWEPGIENIQDSANLFVTSKVDIDQLKQQFPDIDPAPAIIDMEEQRTEDTTDNSKKTTVYEWYYKRLQNGKPVLHYCKFVGDTVLYATENETQIQSDGNGNIVEQSKAVTGLYDHGKYPFVFDVLFPMEDSPCGAGWIDQLKDAQEQIDVLNNAILINAKQSATRRWAVSNDAKFNTQEFADWTNPIVHVTGGQLSEASAREITSTPLSGTVITTIDRKIDELKETGSNRDFSNGATSSGVTSGAAIAALQEAGNKTSRDMISGSYDAVEEITALVIELIRQFYNAERCFRIVGKDGKPEFVRFSNAQIAPQPQKDSLTGSPMGDRLPIFDIKIKAHKQNPFSRAAQNQDMINFYSMGFFLPQNADQSIACLEMLEMEGKDRLIEKLKQNKTLYDMVQQMQPLLYELASELDRLTGNGYLQRIAQLGLLGEAGNQLYMGSGQEVSGGAVNQLGEMHEDSGYSTVDKAKKSSSKSTEVK</sequence>
<dbReference type="EMBL" id="BK015730">
    <property type="protein sequence ID" value="DAE22245.1"/>
    <property type="molecule type" value="Genomic_DNA"/>
</dbReference>
<reference evidence="2" key="1">
    <citation type="journal article" date="2021" name="Proc. Natl. Acad. Sci. U.S.A.">
        <title>A Catalog of Tens of Thousands of Viruses from Human Metagenomes Reveals Hidden Associations with Chronic Diseases.</title>
        <authorList>
            <person name="Tisza M.J."/>
            <person name="Buck C.B."/>
        </authorList>
    </citation>
    <scope>NUCLEOTIDE SEQUENCE</scope>
    <source>
        <strain evidence="2">CtKS020</strain>
    </source>
</reference>
<name>A0A8S5QU68_9CAUD</name>
<feature type="region of interest" description="Disordered" evidence="1">
    <location>
        <begin position="635"/>
        <end position="658"/>
    </location>
</feature>
<proteinExistence type="predicted"/>
<evidence type="ECO:0000313" key="2">
    <source>
        <dbReference type="EMBL" id="DAE22245.1"/>
    </source>
</evidence>
<evidence type="ECO:0000256" key="1">
    <source>
        <dbReference type="SAM" id="MobiDB-lite"/>
    </source>
</evidence>
<protein>
    <submittedName>
        <fullName evidence="2">Portal protein</fullName>
    </submittedName>
</protein>
<organism evidence="2">
    <name type="scientific">Podoviridae sp. ctKS020</name>
    <dbReference type="NCBI Taxonomy" id="2826552"/>
    <lineage>
        <taxon>Viruses</taxon>
        <taxon>Duplodnaviria</taxon>
        <taxon>Heunggongvirae</taxon>
        <taxon>Uroviricota</taxon>
        <taxon>Caudoviricetes</taxon>
    </lineage>
</organism>